<sequence>MSQPFSTVSHSQLDLNGLSAQILAVGDALRAKQWTLTTAESCTGGGIAYALTSVAGSSDWFKQGWVTYANEAKQHLVNVSKDSLTAYGAVSAQVVTEMAIGAAHNAGAQCAVAVSGVAGPGGGSEAKPVGTVWFGFTINGNSDALVKQFAGDRAAVRNQSIEFAVSTLHQRLVAV</sequence>
<evidence type="ECO:0000313" key="3">
    <source>
        <dbReference type="Proteomes" id="UP001218788"/>
    </source>
</evidence>
<dbReference type="Gene3D" id="3.90.950.20">
    <property type="entry name" value="CinA-like"/>
    <property type="match status" value="1"/>
</dbReference>
<dbReference type="Pfam" id="PF02464">
    <property type="entry name" value="CinA"/>
    <property type="match status" value="1"/>
</dbReference>
<dbReference type="RefSeq" id="WP_273642503.1">
    <property type="nucleotide sequence ID" value="NZ_JAQQXP010000003.1"/>
</dbReference>
<proteinExistence type="predicted"/>
<gene>
    <name evidence="2" type="ORF">OIK42_18030</name>
</gene>
<comment type="caution">
    <text evidence="2">The sequence shown here is derived from an EMBL/GenBank/DDBJ whole genome shotgun (WGS) entry which is preliminary data.</text>
</comment>
<organism evidence="2 3">
    <name type="scientific">Alteromonas gilva</name>
    <dbReference type="NCBI Taxonomy" id="2987522"/>
    <lineage>
        <taxon>Bacteria</taxon>
        <taxon>Pseudomonadati</taxon>
        <taxon>Pseudomonadota</taxon>
        <taxon>Gammaproteobacteria</taxon>
        <taxon>Alteromonadales</taxon>
        <taxon>Alteromonadaceae</taxon>
        <taxon>Alteromonas/Salinimonas group</taxon>
        <taxon>Alteromonas</taxon>
    </lineage>
</organism>
<dbReference type="InterPro" id="IPR008136">
    <property type="entry name" value="CinA_C"/>
</dbReference>
<accession>A0ABT5L9B1</accession>
<dbReference type="SUPFAM" id="SSF142433">
    <property type="entry name" value="CinA-like"/>
    <property type="match status" value="1"/>
</dbReference>
<keyword evidence="3" id="KW-1185">Reference proteome</keyword>
<dbReference type="NCBIfam" id="TIGR00199">
    <property type="entry name" value="PncC_domain"/>
    <property type="match status" value="1"/>
</dbReference>
<dbReference type="EMBL" id="JAQQXP010000003">
    <property type="protein sequence ID" value="MDC8832657.1"/>
    <property type="molecule type" value="Genomic_DNA"/>
</dbReference>
<evidence type="ECO:0000259" key="1">
    <source>
        <dbReference type="Pfam" id="PF02464"/>
    </source>
</evidence>
<dbReference type="Proteomes" id="UP001218788">
    <property type="component" value="Unassembled WGS sequence"/>
</dbReference>
<feature type="domain" description="CinA C-terminal" evidence="1">
    <location>
        <begin position="24"/>
        <end position="171"/>
    </location>
</feature>
<reference evidence="2 3" key="1">
    <citation type="submission" date="2022-10" db="EMBL/GenBank/DDBJ databases">
        <title>Alteromonas sp. chi3 Genome sequencing.</title>
        <authorList>
            <person name="Park S."/>
        </authorList>
    </citation>
    <scope>NUCLEOTIDE SEQUENCE [LARGE SCALE GENOMIC DNA]</scope>
    <source>
        <strain evidence="3">chi3</strain>
    </source>
</reference>
<name>A0ABT5L9B1_9ALTE</name>
<evidence type="ECO:0000313" key="2">
    <source>
        <dbReference type="EMBL" id="MDC8832657.1"/>
    </source>
</evidence>
<dbReference type="InterPro" id="IPR036653">
    <property type="entry name" value="CinA-like_C"/>
</dbReference>
<protein>
    <submittedName>
        <fullName evidence="2">Nicotinamide-nucleotide amidohydrolase family protein</fullName>
    </submittedName>
</protein>